<dbReference type="AlphaFoldDB" id="A0A0F8ZHL6"/>
<organism evidence="2">
    <name type="scientific">marine sediment metagenome</name>
    <dbReference type="NCBI Taxonomy" id="412755"/>
    <lineage>
        <taxon>unclassified sequences</taxon>
        <taxon>metagenomes</taxon>
        <taxon>ecological metagenomes</taxon>
    </lineage>
</organism>
<keyword evidence="1" id="KW-0812">Transmembrane</keyword>
<sequence length="104" mass="11114">MAKDTDKVELTPGTITLTDSHGRKTATSIASLLSAADIPVGLTYTQVGAITTLANLVVVLIRTLIARDILDEQFMEDNDYDLAAIVQTIEDMGGDYGEPDLTVT</sequence>
<protein>
    <submittedName>
        <fullName evidence="2">Uncharacterized protein</fullName>
    </submittedName>
</protein>
<gene>
    <name evidence="2" type="ORF">LCGC14_2772410</name>
</gene>
<proteinExistence type="predicted"/>
<reference evidence="2" key="1">
    <citation type="journal article" date="2015" name="Nature">
        <title>Complex archaea that bridge the gap between prokaryotes and eukaryotes.</title>
        <authorList>
            <person name="Spang A."/>
            <person name="Saw J.H."/>
            <person name="Jorgensen S.L."/>
            <person name="Zaremba-Niedzwiedzka K."/>
            <person name="Martijn J."/>
            <person name="Lind A.E."/>
            <person name="van Eijk R."/>
            <person name="Schleper C."/>
            <person name="Guy L."/>
            <person name="Ettema T.J."/>
        </authorList>
    </citation>
    <scope>NUCLEOTIDE SEQUENCE</scope>
</reference>
<comment type="caution">
    <text evidence="2">The sequence shown here is derived from an EMBL/GenBank/DDBJ whole genome shotgun (WGS) entry which is preliminary data.</text>
</comment>
<keyword evidence="1" id="KW-0472">Membrane</keyword>
<keyword evidence="1" id="KW-1133">Transmembrane helix</keyword>
<dbReference type="EMBL" id="LAZR01051266">
    <property type="protein sequence ID" value="KKK85525.1"/>
    <property type="molecule type" value="Genomic_DNA"/>
</dbReference>
<name>A0A0F8ZHL6_9ZZZZ</name>
<accession>A0A0F8ZHL6</accession>
<evidence type="ECO:0000256" key="1">
    <source>
        <dbReference type="SAM" id="Phobius"/>
    </source>
</evidence>
<evidence type="ECO:0000313" key="2">
    <source>
        <dbReference type="EMBL" id="KKK85525.1"/>
    </source>
</evidence>
<feature type="transmembrane region" description="Helical" evidence="1">
    <location>
        <begin position="47"/>
        <end position="65"/>
    </location>
</feature>